<keyword evidence="2" id="KW-1185">Reference proteome</keyword>
<dbReference type="RefSeq" id="WP_148765582.1">
    <property type="nucleotide sequence ID" value="NZ_VSRQ01000007.1"/>
</dbReference>
<dbReference type="EMBL" id="VSRQ01000007">
    <property type="protein sequence ID" value="TYK45180.1"/>
    <property type="molecule type" value="Genomic_DNA"/>
</dbReference>
<dbReference type="Proteomes" id="UP000323505">
    <property type="component" value="Unassembled WGS sequence"/>
</dbReference>
<name>A0A5D3FBR9_9ACTN</name>
<sequence length="74" mass="8302">MAADPEWLERMRSIGSISRRSGDQVRAGRDEAGQRFKATTDELGNTVTERSGDRQDVTINAPRVTVQTTTHEER</sequence>
<evidence type="ECO:0000313" key="2">
    <source>
        <dbReference type="Proteomes" id="UP000323505"/>
    </source>
</evidence>
<protein>
    <submittedName>
        <fullName evidence="1">Uncharacterized protein</fullName>
    </submittedName>
</protein>
<comment type="caution">
    <text evidence="1">The sequence shown here is derived from an EMBL/GenBank/DDBJ whole genome shotgun (WGS) entry which is preliminary data.</text>
</comment>
<dbReference type="AlphaFoldDB" id="A0A5D3FBR9"/>
<evidence type="ECO:0000313" key="1">
    <source>
        <dbReference type="EMBL" id="TYK45180.1"/>
    </source>
</evidence>
<proteinExistence type="predicted"/>
<organism evidence="1 2">
    <name type="scientific">Actinomadura decatromicini</name>
    <dbReference type="NCBI Taxonomy" id="2604572"/>
    <lineage>
        <taxon>Bacteria</taxon>
        <taxon>Bacillati</taxon>
        <taxon>Actinomycetota</taxon>
        <taxon>Actinomycetes</taxon>
        <taxon>Streptosporangiales</taxon>
        <taxon>Thermomonosporaceae</taxon>
        <taxon>Actinomadura</taxon>
    </lineage>
</organism>
<accession>A0A5D3FBR9</accession>
<gene>
    <name evidence="1" type="ORF">FXF68_31370</name>
</gene>
<reference evidence="1 2" key="1">
    <citation type="submission" date="2019-08" db="EMBL/GenBank/DDBJ databases">
        <title>Actinomadura sp. nov. CYP1-5 isolated from mountain soil.</title>
        <authorList>
            <person name="Songsumanus A."/>
            <person name="Kuncharoen N."/>
            <person name="Kudo T."/>
            <person name="Yuki M."/>
            <person name="Igarashi Y."/>
            <person name="Tanasupawat S."/>
        </authorList>
    </citation>
    <scope>NUCLEOTIDE SEQUENCE [LARGE SCALE GENOMIC DNA]</scope>
    <source>
        <strain evidence="1 2">CYP1-5</strain>
    </source>
</reference>